<feature type="region of interest" description="Disordered" evidence="1">
    <location>
        <begin position="1"/>
        <end position="21"/>
    </location>
</feature>
<evidence type="ECO:0000313" key="3">
    <source>
        <dbReference type="Proteomes" id="UP000008673"/>
    </source>
</evidence>
<keyword evidence="3" id="KW-1185">Reference proteome</keyword>
<sequence>MEAPDSMNHSHESASVKAEGSQIRVRKGQSYEEYLLQKNQFLQEGPIVSELETFMENPIVKANLCSVDSIIKGQTIHGLERRYYLGYFDDCLNNCNELISKLKLESTDKQECKQHEKLLKQLTDIQQKCLNKLTRTLTIDEESKI</sequence>
<dbReference type="KEGG" id="opa:HPODL_02933"/>
<accession>W1Q8F6</accession>
<dbReference type="Proteomes" id="UP000008673">
    <property type="component" value="Unassembled WGS sequence"/>
</dbReference>
<dbReference type="RefSeq" id="XP_013932737.1">
    <property type="nucleotide sequence ID" value="XM_014077262.1"/>
</dbReference>
<comment type="caution">
    <text evidence="2">The sequence shown here is derived from an EMBL/GenBank/DDBJ whole genome shotgun (WGS) entry which is preliminary data.</text>
</comment>
<evidence type="ECO:0000313" key="2">
    <source>
        <dbReference type="EMBL" id="ESW96307.1"/>
    </source>
</evidence>
<reference evidence="2 3" key="1">
    <citation type="journal article" date="2013" name="BMC Genomics">
        <title>Genome sequence and analysis of methylotrophic yeast Hansenula polymorpha DL1.</title>
        <authorList>
            <person name="Ravin N.V."/>
            <person name="Eldarov M.A."/>
            <person name="Kadnikov V.V."/>
            <person name="Beletsky A.V."/>
            <person name="Schneider J."/>
            <person name="Mardanova E.S."/>
            <person name="Smekalova E.M."/>
            <person name="Zvereva M.I."/>
            <person name="Dontsova O.A."/>
            <person name="Mardanov A.V."/>
            <person name="Skryabin K.G."/>
        </authorList>
    </citation>
    <scope>NUCLEOTIDE SEQUENCE [LARGE SCALE GENOMIC DNA]</scope>
    <source>
        <strain evidence="3">ATCC 26012 / BCRC 20466 / JCM 22074 / NRRL Y-7560 / DL-1</strain>
    </source>
</reference>
<dbReference type="EMBL" id="AEOI02000010">
    <property type="protein sequence ID" value="ESW96307.1"/>
    <property type="molecule type" value="Genomic_DNA"/>
</dbReference>
<name>W1Q8F6_OGAPD</name>
<dbReference type="HOGENOM" id="CLU_1787359_0_0_1"/>
<organism evidence="2 3">
    <name type="scientific">Ogataea parapolymorpha (strain ATCC 26012 / BCRC 20466 / JCM 22074 / NRRL Y-7560 / DL-1)</name>
    <name type="common">Yeast</name>
    <name type="synonym">Hansenula polymorpha</name>
    <dbReference type="NCBI Taxonomy" id="871575"/>
    <lineage>
        <taxon>Eukaryota</taxon>
        <taxon>Fungi</taxon>
        <taxon>Dikarya</taxon>
        <taxon>Ascomycota</taxon>
        <taxon>Saccharomycotina</taxon>
        <taxon>Pichiomycetes</taxon>
        <taxon>Pichiales</taxon>
        <taxon>Pichiaceae</taxon>
        <taxon>Ogataea</taxon>
    </lineage>
</organism>
<dbReference type="GeneID" id="25772380"/>
<gene>
    <name evidence="2" type="ORF">HPODL_02933</name>
</gene>
<proteinExistence type="predicted"/>
<dbReference type="AlphaFoldDB" id="W1Q8F6"/>
<protein>
    <submittedName>
        <fullName evidence="2">Uncharacterized protein</fullName>
    </submittedName>
</protein>
<evidence type="ECO:0000256" key="1">
    <source>
        <dbReference type="SAM" id="MobiDB-lite"/>
    </source>
</evidence>
<dbReference type="OrthoDB" id="4082971at2759"/>